<dbReference type="PANTHER" id="PTHR11736">
    <property type="entry name" value="MELANOMA-ASSOCIATED ANTIGEN MAGE ANTIGEN"/>
    <property type="match status" value="1"/>
</dbReference>
<keyword evidence="4" id="KW-1185">Reference proteome</keyword>
<feature type="compositionally biased region" description="Acidic residues" evidence="1">
    <location>
        <begin position="151"/>
        <end position="166"/>
    </location>
</feature>
<evidence type="ECO:0000259" key="2">
    <source>
        <dbReference type="SMART" id="SM01373"/>
    </source>
</evidence>
<dbReference type="Proteomes" id="UP000019335">
    <property type="component" value="Chromosome 4"/>
</dbReference>
<feature type="region of interest" description="Disordered" evidence="1">
    <location>
        <begin position="84"/>
        <end position="197"/>
    </location>
</feature>
<feature type="domain" description="MAGE" evidence="2">
    <location>
        <begin position="255"/>
        <end position="400"/>
    </location>
</feature>
<dbReference type="Gene3D" id="1.10.10.1200">
    <property type="entry name" value="MAGE homology domain, winged helix WH1 motif"/>
    <property type="match status" value="1"/>
</dbReference>
<dbReference type="InterPro" id="IPR041898">
    <property type="entry name" value="MAGE_WH1"/>
</dbReference>
<dbReference type="PANTHER" id="PTHR11736:SF14">
    <property type="entry name" value="NSE3 HOMOLOG, SMC5-SMC6 COMPLEX COMPONENT"/>
    <property type="match status" value="1"/>
</dbReference>
<organism evidence="3 4">
    <name type="scientific">Nannochloropsis gaditana</name>
    <dbReference type="NCBI Taxonomy" id="72520"/>
    <lineage>
        <taxon>Eukaryota</taxon>
        <taxon>Sar</taxon>
        <taxon>Stramenopiles</taxon>
        <taxon>Ochrophyta</taxon>
        <taxon>Eustigmatophyceae</taxon>
        <taxon>Eustigmatales</taxon>
        <taxon>Monodopsidaceae</taxon>
        <taxon>Nannochloropsis</taxon>
    </lineage>
</organism>
<dbReference type="InterPro" id="IPR002190">
    <property type="entry name" value="MHD_dom"/>
</dbReference>
<feature type="compositionally biased region" description="Basic and acidic residues" evidence="1">
    <location>
        <begin position="120"/>
        <end position="129"/>
    </location>
</feature>
<accession>W7U6S1</accession>
<protein>
    <submittedName>
        <fullName evidence="3">MAGE protein</fullName>
    </submittedName>
</protein>
<dbReference type="InterPro" id="IPR037445">
    <property type="entry name" value="MAGE"/>
</dbReference>
<dbReference type="Pfam" id="PF01454">
    <property type="entry name" value="MAGE"/>
    <property type="match status" value="1"/>
</dbReference>
<dbReference type="GO" id="GO:0005634">
    <property type="term" value="C:nucleus"/>
    <property type="evidence" value="ECO:0007669"/>
    <property type="project" value="TreeGrafter"/>
</dbReference>
<dbReference type="AlphaFoldDB" id="W7U6S1"/>
<evidence type="ECO:0000256" key="1">
    <source>
        <dbReference type="SAM" id="MobiDB-lite"/>
    </source>
</evidence>
<comment type="caution">
    <text evidence="3">The sequence shown here is derived from an EMBL/GenBank/DDBJ whole genome shotgun (WGS) entry which is preliminary data.</text>
</comment>
<feature type="compositionally biased region" description="Polar residues" evidence="1">
    <location>
        <begin position="130"/>
        <end position="147"/>
    </location>
</feature>
<reference evidence="3 4" key="1">
    <citation type="journal article" date="2014" name="Mol. Plant">
        <title>Chromosome Scale Genome Assembly and Transcriptome Profiling of Nannochloropsis gaditana in Nitrogen Depletion.</title>
        <authorList>
            <person name="Corteggiani Carpinelli E."/>
            <person name="Telatin A."/>
            <person name="Vitulo N."/>
            <person name="Forcato C."/>
            <person name="D'Angelo M."/>
            <person name="Schiavon R."/>
            <person name="Vezzi A."/>
            <person name="Giacometti G.M."/>
            <person name="Morosinotto T."/>
            <person name="Valle G."/>
        </authorList>
    </citation>
    <scope>NUCLEOTIDE SEQUENCE [LARGE SCALE GENOMIC DNA]</scope>
    <source>
        <strain evidence="3 4">B-31</strain>
    </source>
</reference>
<evidence type="ECO:0000313" key="4">
    <source>
        <dbReference type="Proteomes" id="UP000019335"/>
    </source>
</evidence>
<evidence type="ECO:0000313" key="3">
    <source>
        <dbReference type="EMBL" id="EWM28489.1"/>
    </source>
</evidence>
<feature type="compositionally biased region" description="Basic residues" evidence="1">
    <location>
        <begin position="170"/>
        <end position="189"/>
    </location>
</feature>
<name>W7U6S1_9STRA</name>
<dbReference type="SMART" id="SM01373">
    <property type="entry name" value="MAGE"/>
    <property type="match status" value="1"/>
</dbReference>
<gene>
    <name evidence="3" type="ORF">Naga_100058g8</name>
</gene>
<sequence>MPKNNYKGVVSCLCVHVEVVPVCNKGWDRAVYDVKASSFSYTMKNISVEARDTCVVNCRDTIARIRDIQAQSIPFKTSLYRMPKGRKRRVPDVAEDEEEAETETCRAPGNEDREDEADADREKEHEKENTSLVGKSIRASTRASRMTTAVVEDDASEDEKLEEEEDKTSRRGKGARPQSRHLSSRKRQPPMKASQDGNYYCQTPVETLFSFTQTEDGPVINQREAQASQCEMRPQDEKQFQGLSQDQQKVVVSEAIRYIFFKAARREPVHRQKLHDEVVKKYGKALVRPVLKAAAEQLESIFGYTLVTPPAYRFPRDADQESYYLITSIRSHSLSKAMNAYGKDVAYRGFCMLVMGLVFCAQNKIPEQVLFKQLQEAQDGLELVSKSQAGGGGARGGMRFTVPWTGNDGLRGSPCQDGTGAQAWSKMRGATPVSASRWFDWLV</sequence>
<proteinExistence type="predicted"/>
<dbReference type="EMBL" id="AZIL01000281">
    <property type="protein sequence ID" value="EWM28489.1"/>
    <property type="molecule type" value="Genomic_DNA"/>
</dbReference>
<dbReference type="OrthoDB" id="205198at2759"/>
<feature type="compositionally biased region" description="Acidic residues" evidence="1">
    <location>
        <begin position="93"/>
        <end position="102"/>
    </location>
</feature>